<dbReference type="InterPro" id="IPR036047">
    <property type="entry name" value="F-box-like_dom_sf"/>
</dbReference>
<gene>
    <name evidence="1" type="ORF">C8Q69DRAFT_529248</name>
</gene>
<dbReference type="GeneID" id="39602966"/>
<dbReference type="SUPFAM" id="SSF81383">
    <property type="entry name" value="F-box domain"/>
    <property type="match status" value="1"/>
</dbReference>
<proteinExistence type="predicted"/>
<sequence>MIYAYLVRKVTHWIMDLLDALEYLTIGEYMLLKESVKKDEEKAHHEEGSKSPGPLALPCSLPGWNSDGYENGRHPFFTLPTELVLLITSYVPIVEKASLALTCKHFLCMLGDESVRLLDDTTTHNGDYAHISIQMNRWRLLKFLEKDFPNHFVCHSCAHFHLNLPIKPTYVSYYPPTSLCVTRTNAFWRGVWGWCVGHEKVHGIMMAHRNKWTYGMSLDDFQYERRISMSKFRLRIAREGTTAETVKAIAPAPDDEDDKIECHEVVFASIACNEFLLDMTATFFVDRGALALEEYVVNERCPNHGLSILGDLNRLRTMGSPGRVCMDCHARTDIRIQDSKEKPEMEEVKVRTVISLGSGEESSYDIWKKACGHDPSKLFLNS</sequence>
<name>A0A443HR11_BYSSP</name>
<protein>
    <recommendedName>
        <fullName evidence="3">F-box domain-containing protein</fullName>
    </recommendedName>
</protein>
<evidence type="ECO:0000313" key="2">
    <source>
        <dbReference type="Proteomes" id="UP000283841"/>
    </source>
</evidence>
<accession>A0A443HR11</accession>
<dbReference type="Proteomes" id="UP000283841">
    <property type="component" value="Unassembled WGS sequence"/>
</dbReference>
<dbReference type="CDD" id="cd09917">
    <property type="entry name" value="F-box_SF"/>
    <property type="match status" value="1"/>
</dbReference>
<reference evidence="1 2" key="1">
    <citation type="journal article" date="2018" name="Front. Microbiol.">
        <title>Genomic and genetic insights into a cosmopolitan fungus, Paecilomyces variotii (Eurotiales).</title>
        <authorList>
            <person name="Urquhart A.S."/>
            <person name="Mondo S.J."/>
            <person name="Makela M.R."/>
            <person name="Hane J.K."/>
            <person name="Wiebenga A."/>
            <person name="He G."/>
            <person name="Mihaltcheva S."/>
            <person name="Pangilinan J."/>
            <person name="Lipzen A."/>
            <person name="Barry K."/>
            <person name="de Vries R.P."/>
            <person name="Grigoriev I.V."/>
            <person name="Idnurm A."/>
        </authorList>
    </citation>
    <scope>NUCLEOTIDE SEQUENCE [LARGE SCALE GENOMIC DNA]</scope>
    <source>
        <strain evidence="1 2">CBS 101075</strain>
    </source>
</reference>
<comment type="caution">
    <text evidence="1">The sequence shown here is derived from an EMBL/GenBank/DDBJ whole genome shotgun (WGS) entry which is preliminary data.</text>
</comment>
<evidence type="ECO:0000313" key="1">
    <source>
        <dbReference type="EMBL" id="RWQ94229.1"/>
    </source>
</evidence>
<dbReference type="VEuPathDB" id="FungiDB:C8Q69DRAFT_529248"/>
<organism evidence="1 2">
    <name type="scientific">Byssochlamys spectabilis</name>
    <name type="common">Paecilomyces variotii</name>
    <dbReference type="NCBI Taxonomy" id="264951"/>
    <lineage>
        <taxon>Eukaryota</taxon>
        <taxon>Fungi</taxon>
        <taxon>Dikarya</taxon>
        <taxon>Ascomycota</taxon>
        <taxon>Pezizomycotina</taxon>
        <taxon>Eurotiomycetes</taxon>
        <taxon>Eurotiomycetidae</taxon>
        <taxon>Eurotiales</taxon>
        <taxon>Thermoascaceae</taxon>
        <taxon>Paecilomyces</taxon>
    </lineage>
</organism>
<dbReference type="EMBL" id="RCNU01000008">
    <property type="protein sequence ID" value="RWQ94229.1"/>
    <property type="molecule type" value="Genomic_DNA"/>
</dbReference>
<dbReference type="RefSeq" id="XP_028483874.1">
    <property type="nucleotide sequence ID" value="XM_028633689.1"/>
</dbReference>
<dbReference type="AlphaFoldDB" id="A0A443HR11"/>
<keyword evidence="2" id="KW-1185">Reference proteome</keyword>
<evidence type="ECO:0008006" key="3">
    <source>
        <dbReference type="Google" id="ProtNLM"/>
    </source>
</evidence>